<feature type="non-terminal residue" evidence="5">
    <location>
        <position position="1"/>
    </location>
</feature>
<keyword evidence="1" id="KW-0813">Transport</keyword>
<sequence>LEPLSNIGLTQELNEKVEKVLADVGLDLTLLDRNPQQLSVGQAQRVAIARALIVEPCVLVADEPTSSLDPVSRKQIL</sequence>
<evidence type="ECO:0000313" key="6">
    <source>
        <dbReference type="Proteomes" id="UP000555836"/>
    </source>
</evidence>
<name>A0A7Y0X6I7_VIBPH</name>
<dbReference type="PANTHER" id="PTHR43776">
    <property type="entry name" value="TRANSPORT ATP-BINDING PROTEIN"/>
    <property type="match status" value="1"/>
</dbReference>
<dbReference type="AlphaFoldDB" id="A0A7Y0X6I7"/>
<evidence type="ECO:0000256" key="3">
    <source>
        <dbReference type="ARBA" id="ARBA00022840"/>
    </source>
</evidence>
<protein>
    <submittedName>
        <fullName evidence="5">ATP-binding cassette domain-containing protein</fullName>
    </submittedName>
</protein>
<dbReference type="EMBL" id="JABCLD010001596">
    <property type="protein sequence ID" value="NMU26913.1"/>
    <property type="molecule type" value="Genomic_DNA"/>
</dbReference>
<reference evidence="5 6" key="1">
    <citation type="submission" date="2020-04" db="EMBL/GenBank/DDBJ databases">
        <title>Whole-genome sequencing of Vibrio spp. from China reveals different genetic environments of blaCTX-M-14 among diverse lineages.</title>
        <authorList>
            <person name="Zheng Z."/>
            <person name="Ye L."/>
            <person name="Chen S."/>
        </authorList>
    </citation>
    <scope>NUCLEOTIDE SEQUENCE [LARGE SCALE GENOMIC DNA]</scope>
    <source>
        <strain evidence="5 6">Vb0574</strain>
    </source>
</reference>
<keyword evidence="3 5" id="KW-0067">ATP-binding</keyword>
<dbReference type="InterPro" id="IPR003439">
    <property type="entry name" value="ABC_transporter-like_ATP-bd"/>
</dbReference>
<feature type="non-terminal residue" evidence="5">
    <location>
        <position position="77"/>
    </location>
</feature>
<keyword evidence="2" id="KW-0547">Nucleotide-binding</keyword>
<dbReference type="GO" id="GO:0005524">
    <property type="term" value="F:ATP binding"/>
    <property type="evidence" value="ECO:0007669"/>
    <property type="project" value="UniProtKB-KW"/>
</dbReference>
<comment type="caution">
    <text evidence="5">The sequence shown here is derived from an EMBL/GenBank/DDBJ whole genome shotgun (WGS) entry which is preliminary data.</text>
</comment>
<organism evidence="5 6">
    <name type="scientific">Vibrio parahaemolyticus</name>
    <dbReference type="NCBI Taxonomy" id="670"/>
    <lineage>
        <taxon>Bacteria</taxon>
        <taxon>Pseudomonadati</taxon>
        <taxon>Pseudomonadota</taxon>
        <taxon>Gammaproteobacteria</taxon>
        <taxon>Vibrionales</taxon>
        <taxon>Vibrionaceae</taxon>
        <taxon>Vibrio</taxon>
    </lineage>
</organism>
<dbReference type="InterPro" id="IPR027417">
    <property type="entry name" value="P-loop_NTPase"/>
</dbReference>
<proteinExistence type="predicted"/>
<dbReference type="InterPro" id="IPR050319">
    <property type="entry name" value="ABC_transp_ATP-bind"/>
</dbReference>
<dbReference type="Proteomes" id="UP000555836">
    <property type="component" value="Unassembled WGS sequence"/>
</dbReference>
<dbReference type="SUPFAM" id="SSF52540">
    <property type="entry name" value="P-loop containing nucleoside triphosphate hydrolases"/>
    <property type="match status" value="1"/>
</dbReference>
<evidence type="ECO:0000256" key="1">
    <source>
        <dbReference type="ARBA" id="ARBA00022448"/>
    </source>
</evidence>
<dbReference type="GO" id="GO:0016887">
    <property type="term" value="F:ATP hydrolysis activity"/>
    <property type="evidence" value="ECO:0007669"/>
    <property type="project" value="InterPro"/>
</dbReference>
<evidence type="ECO:0000313" key="5">
    <source>
        <dbReference type="EMBL" id="NMU26913.1"/>
    </source>
</evidence>
<dbReference type="Pfam" id="PF00005">
    <property type="entry name" value="ABC_tran"/>
    <property type="match status" value="1"/>
</dbReference>
<gene>
    <name evidence="5" type="ORF">HKB21_14945</name>
</gene>
<evidence type="ECO:0000256" key="2">
    <source>
        <dbReference type="ARBA" id="ARBA00022741"/>
    </source>
</evidence>
<evidence type="ECO:0000259" key="4">
    <source>
        <dbReference type="Pfam" id="PF00005"/>
    </source>
</evidence>
<accession>A0A7Y0X6I7</accession>
<dbReference type="Gene3D" id="3.40.50.300">
    <property type="entry name" value="P-loop containing nucleotide triphosphate hydrolases"/>
    <property type="match status" value="1"/>
</dbReference>
<feature type="domain" description="ABC transporter" evidence="4">
    <location>
        <begin position="12"/>
        <end position="66"/>
    </location>
</feature>